<dbReference type="STRING" id="1882483.A0A317XVA9"/>
<feature type="compositionally biased region" description="Basic and acidic residues" evidence="1">
    <location>
        <begin position="726"/>
        <end position="737"/>
    </location>
</feature>
<name>A0A317XVA9_9BASI</name>
<dbReference type="InParanoid" id="A0A317XVA9"/>
<proteinExistence type="predicted"/>
<reference evidence="2 3" key="1">
    <citation type="journal article" date="2018" name="Mol. Biol. Evol.">
        <title>Broad Genomic Sampling Reveals a Smut Pathogenic Ancestry of the Fungal Clade Ustilaginomycotina.</title>
        <authorList>
            <person name="Kijpornyongpan T."/>
            <person name="Mondo S.J."/>
            <person name="Barry K."/>
            <person name="Sandor L."/>
            <person name="Lee J."/>
            <person name="Lipzen A."/>
            <person name="Pangilinan J."/>
            <person name="LaButti K."/>
            <person name="Hainaut M."/>
            <person name="Henrissat B."/>
            <person name="Grigoriev I.V."/>
            <person name="Spatafora J.W."/>
            <person name="Aime M.C."/>
        </authorList>
    </citation>
    <scope>NUCLEOTIDE SEQUENCE [LARGE SCALE GENOMIC DNA]</scope>
    <source>
        <strain evidence="2 3">MCA 3645</strain>
    </source>
</reference>
<feature type="compositionally biased region" description="Low complexity" evidence="1">
    <location>
        <begin position="421"/>
        <end position="448"/>
    </location>
</feature>
<feature type="region of interest" description="Disordered" evidence="1">
    <location>
        <begin position="23"/>
        <end position="56"/>
    </location>
</feature>
<feature type="compositionally biased region" description="Low complexity" evidence="1">
    <location>
        <begin position="558"/>
        <end position="567"/>
    </location>
</feature>
<accession>A0A317XVA9</accession>
<feature type="compositionally biased region" description="Low complexity" evidence="1">
    <location>
        <begin position="457"/>
        <end position="491"/>
    </location>
</feature>
<feature type="compositionally biased region" description="Basic and acidic residues" evidence="1">
    <location>
        <begin position="502"/>
        <end position="514"/>
    </location>
</feature>
<keyword evidence="3" id="KW-1185">Reference proteome</keyword>
<sequence>MMEAVQAARAQEKLGFFDERRSMPSAVAEQQAHHSSPGASFMQPAHGANRSTDQEDERTRAWREHTVRLALNPASEESQRAKAAIEEMERFQMESQRGAGRESNVGPIRHRSMQSISRSVASLRINVPHTPSMEAFRAPFEPGTAGMVATPMYRGPGSAMEQEMRAAAGRHLPPLTPVSCTPITPAIVTSQRESLTEGLLLRSQRHRQQQRHQIPNALPHHHQQNTATSGHTTRLRSHTFTAHDSHAHVSHVSQSRTDPRQLRHVRGDLTAEWQERQLLFEQQERRKRQSALWLHEREREQELEFERERLRERQWLLDRERRREREWQLERQRDQARLHELHLASAGSSSAVVPPSLANRGGLLRAHSSLALSGNHDRDSERLATVSVVVPTQRAQAPCSQTQPEAEVTMPFQTRREEQPRPQTQSAAQSQPRQQHQQPKQQQQQHQHQQQHHRGHSSGSQPSHSGVNGSAGSLSSTPSSGWPSTMSGPSPTASPTQGTDMFDEHASLGADKRNLPSLTFIWKRSSEHMARSPGPPKPSRLPSIDELRMAARRPSPPVDRSSPPSQRAAPRTLDADGDEEMTSCSTSERKRDSSRERQRPCAEERQSERRSEDSAGLQDLGARRPQHVKRASDLGYSPYPSHKSLHATSSSSRSLHRARSATLDTHPSSSLVDRSTRDSADECLRGETTASREETFRTRGEARVAAEENVNEGAANRAPTRLQGTHKKEESLDRRSPDFSPMDVRSLTFVR</sequence>
<evidence type="ECO:0000313" key="3">
    <source>
        <dbReference type="Proteomes" id="UP000246740"/>
    </source>
</evidence>
<feature type="compositionally biased region" description="Basic and acidic residues" evidence="1">
    <location>
        <begin position="587"/>
        <end position="613"/>
    </location>
</feature>
<feature type="region of interest" description="Disordered" evidence="1">
    <location>
        <begin position="207"/>
        <end position="233"/>
    </location>
</feature>
<feature type="region of interest" description="Disordered" evidence="1">
    <location>
        <begin position="413"/>
        <end position="751"/>
    </location>
</feature>
<protein>
    <submittedName>
        <fullName evidence="2">Uncharacterized protein</fullName>
    </submittedName>
</protein>
<feature type="compositionally biased region" description="Low complexity" evidence="1">
    <location>
        <begin position="707"/>
        <end position="718"/>
    </location>
</feature>
<feature type="compositionally biased region" description="Basic and acidic residues" evidence="1">
    <location>
        <begin position="674"/>
        <end position="706"/>
    </location>
</feature>
<organism evidence="2 3">
    <name type="scientific">Testicularia cyperi</name>
    <dbReference type="NCBI Taxonomy" id="1882483"/>
    <lineage>
        <taxon>Eukaryota</taxon>
        <taxon>Fungi</taxon>
        <taxon>Dikarya</taxon>
        <taxon>Basidiomycota</taxon>
        <taxon>Ustilaginomycotina</taxon>
        <taxon>Ustilaginomycetes</taxon>
        <taxon>Ustilaginales</taxon>
        <taxon>Anthracoideaceae</taxon>
        <taxon>Testicularia</taxon>
    </lineage>
</organism>
<dbReference type="Proteomes" id="UP000246740">
    <property type="component" value="Unassembled WGS sequence"/>
</dbReference>
<dbReference type="AlphaFoldDB" id="A0A317XVA9"/>
<dbReference type="EMBL" id="KZ819189">
    <property type="protein sequence ID" value="PWZ01800.1"/>
    <property type="molecule type" value="Genomic_DNA"/>
</dbReference>
<gene>
    <name evidence="2" type="ORF">BCV70DRAFT_215253</name>
</gene>
<evidence type="ECO:0000256" key="1">
    <source>
        <dbReference type="SAM" id="MobiDB-lite"/>
    </source>
</evidence>
<evidence type="ECO:0000313" key="2">
    <source>
        <dbReference type="EMBL" id="PWZ01800.1"/>
    </source>
</evidence>